<keyword evidence="1" id="KW-0812">Transmembrane</keyword>
<reference evidence="2 3" key="1">
    <citation type="submission" date="2019-01" db="EMBL/GenBank/DDBJ databases">
        <authorList>
            <consortium name="Pathogen Informatics"/>
        </authorList>
    </citation>
    <scope>NUCLEOTIDE SEQUENCE [LARGE SCALE GENOMIC DNA]</scope>
    <source>
        <strain evidence="2 3">NCTC10138</strain>
    </source>
</reference>
<dbReference type="KEGG" id="aaxa:NCTC10138_01243"/>
<keyword evidence="1" id="KW-0472">Membrane</keyword>
<evidence type="ECO:0000313" key="3">
    <source>
        <dbReference type="Proteomes" id="UP000289841"/>
    </source>
</evidence>
<dbReference type="RefSeq" id="WP_026391112.1">
    <property type="nucleotide sequence ID" value="NZ_LR215048.1"/>
</dbReference>
<proteinExistence type="predicted"/>
<protein>
    <submittedName>
        <fullName evidence="2">Predicted membrane protein</fullName>
    </submittedName>
</protein>
<sequence length="185" mass="21409">MKKIIKKIEHELRGLRSEEKEDIISYYVEMINDRLDNGEKLEDIEKTIEYSEIRKNYYPKTINERENKTVNDSLKTSGKLLLYLFASPLLIPIGLVYLVIIIVMYILILSSIIVMVAVPFGLVAYIIGLFRDKIEIGNLLISSGVYMVVMSILVVIFYNIMKWSVKVNNALIKVFSRKVLKRGEK</sequence>
<keyword evidence="1" id="KW-1133">Transmembrane helix</keyword>
<feature type="transmembrane region" description="Helical" evidence="1">
    <location>
        <begin position="106"/>
        <end position="127"/>
    </location>
</feature>
<dbReference type="EMBL" id="LR215048">
    <property type="protein sequence ID" value="VEU80855.1"/>
    <property type="molecule type" value="Genomic_DNA"/>
</dbReference>
<keyword evidence="3" id="KW-1185">Reference proteome</keyword>
<accession>A0A449BEK0</accession>
<gene>
    <name evidence="2" type="ORF">NCTC10138_01243</name>
</gene>
<feature type="transmembrane region" description="Helical" evidence="1">
    <location>
        <begin position="139"/>
        <end position="161"/>
    </location>
</feature>
<dbReference type="STRING" id="1278311.GCA_000428705_00234"/>
<name>A0A449BEK0_HAPAX</name>
<organism evidence="2 3">
    <name type="scientific">Haploplasma axanthum</name>
    <name type="common">Acholeplasma axanthum</name>
    <dbReference type="NCBI Taxonomy" id="29552"/>
    <lineage>
        <taxon>Bacteria</taxon>
        <taxon>Bacillati</taxon>
        <taxon>Mycoplasmatota</taxon>
        <taxon>Mollicutes</taxon>
        <taxon>Acholeplasmatales</taxon>
        <taxon>Acholeplasmataceae</taxon>
        <taxon>Haploplasma</taxon>
    </lineage>
</organism>
<dbReference type="AlphaFoldDB" id="A0A449BEK0"/>
<dbReference type="OrthoDB" id="411403at2"/>
<evidence type="ECO:0000313" key="2">
    <source>
        <dbReference type="EMBL" id="VEU80855.1"/>
    </source>
</evidence>
<dbReference type="Proteomes" id="UP000289841">
    <property type="component" value="Chromosome"/>
</dbReference>
<evidence type="ECO:0000256" key="1">
    <source>
        <dbReference type="SAM" id="Phobius"/>
    </source>
</evidence>
<feature type="transmembrane region" description="Helical" evidence="1">
    <location>
        <begin position="80"/>
        <end position="100"/>
    </location>
</feature>